<dbReference type="Pfam" id="PF09732">
    <property type="entry name" value="CactinC_cactus"/>
    <property type="match status" value="1"/>
</dbReference>
<dbReference type="EMBL" id="JAVIJP010000034">
    <property type="protein sequence ID" value="KAL3629828.1"/>
    <property type="molecule type" value="Genomic_DNA"/>
</dbReference>
<feature type="domain" description="Splicing factor Cactin C-terminal" evidence="2">
    <location>
        <begin position="145"/>
        <end position="265"/>
    </location>
</feature>
<dbReference type="InterPro" id="IPR019134">
    <property type="entry name" value="Cactin_C"/>
</dbReference>
<evidence type="ECO:0000313" key="3">
    <source>
        <dbReference type="EMBL" id="KAL3629827.1"/>
    </source>
</evidence>
<keyword evidence="5" id="KW-1185">Reference proteome</keyword>
<protein>
    <recommendedName>
        <fullName evidence="2">Splicing factor Cactin C-terminal domain-containing protein</fullName>
    </recommendedName>
</protein>
<evidence type="ECO:0000256" key="1">
    <source>
        <dbReference type="SAM" id="MobiDB-lite"/>
    </source>
</evidence>
<feature type="region of interest" description="Disordered" evidence="1">
    <location>
        <begin position="102"/>
        <end position="144"/>
    </location>
</feature>
<dbReference type="Proteomes" id="UP001632038">
    <property type="component" value="Unassembled WGS sequence"/>
</dbReference>
<proteinExistence type="predicted"/>
<accession>A0ABD3CIU4</accession>
<dbReference type="PANTHER" id="PTHR21737:SF4">
    <property type="entry name" value="SPLICING FACTOR CACTIN"/>
    <property type="match status" value="1"/>
</dbReference>
<gene>
    <name evidence="3" type="ORF">CASFOL_027049</name>
    <name evidence="4" type="ORF">CASFOL_027050</name>
</gene>
<evidence type="ECO:0000259" key="2">
    <source>
        <dbReference type="Pfam" id="PF09732"/>
    </source>
</evidence>
<reference evidence="3 5" key="1">
    <citation type="journal article" date="2024" name="IScience">
        <title>Strigolactones Initiate the Formation of Haustorium-like Structures in Castilleja.</title>
        <authorList>
            <person name="Buerger M."/>
            <person name="Peterson D."/>
            <person name="Chory J."/>
        </authorList>
    </citation>
    <scope>NUCLEOTIDE SEQUENCE [LARGE SCALE GENOMIC DNA]</scope>
    <source>
        <strain evidence="3">Tecolote</strain>
        <tissue evidence="3">Flower</tissue>
    </source>
</reference>
<dbReference type="AlphaFoldDB" id="A0ABD3CIU4"/>
<name>A0ABD3CIU4_9LAMI</name>
<organism evidence="4 5">
    <name type="scientific">Castilleja foliolosa</name>
    <dbReference type="NCBI Taxonomy" id="1961234"/>
    <lineage>
        <taxon>Eukaryota</taxon>
        <taxon>Viridiplantae</taxon>
        <taxon>Streptophyta</taxon>
        <taxon>Embryophyta</taxon>
        <taxon>Tracheophyta</taxon>
        <taxon>Spermatophyta</taxon>
        <taxon>Magnoliopsida</taxon>
        <taxon>eudicotyledons</taxon>
        <taxon>Gunneridae</taxon>
        <taxon>Pentapetalae</taxon>
        <taxon>asterids</taxon>
        <taxon>lamiids</taxon>
        <taxon>Lamiales</taxon>
        <taxon>Orobanchaceae</taxon>
        <taxon>Pedicularideae</taxon>
        <taxon>Castillejinae</taxon>
        <taxon>Castilleja</taxon>
    </lineage>
</organism>
<sequence length="265" mass="31668">MALDRRRRRISHDSIADYLHRRAVRLSQKLKKQSTYEKFVWDKKIQRDLLNLVGDLDLDLYFSVKAEMKRQRQRLSEIDRLRRMKEEKKRILICYRHNNKSEEEEHNSSISDSDRDDEDFQVATPPKSVSTPPAAHDEDEDDLSGLKKPRFEYCVQTGYEWNKYNRTHYDHDSPPPKFVQGYKFDVHYPDLVGQSKVPTYEIEKDGDRFDTCILRFRGGAPYQDLAFRIVNGGDWDYSGKRGFRCTFDGGILRLYFNFVRCRYRR</sequence>
<dbReference type="EMBL" id="JAVIJP010000034">
    <property type="protein sequence ID" value="KAL3629827.1"/>
    <property type="molecule type" value="Genomic_DNA"/>
</dbReference>
<reference evidence="4" key="2">
    <citation type="submission" date="2024-11" db="EMBL/GenBank/DDBJ databases">
        <authorList>
            <person name="Burger M."/>
            <person name="Chory J."/>
        </authorList>
    </citation>
    <scope>NUCLEOTIDE SEQUENCE</scope>
    <source>
        <strain evidence="4">Tecolote</strain>
        <tissue evidence="4">Flower</tissue>
    </source>
</reference>
<dbReference type="PANTHER" id="PTHR21737">
    <property type="entry name" value="POLYGLUTAMINE BINDING PROTEIN 1/MARVEL MEMBRANE-ASSOCIATING DOMAIN CONTAINING 3"/>
    <property type="match status" value="1"/>
</dbReference>
<comment type="caution">
    <text evidence="4">The sequence shown here is derived from an EMBL/GenBank/DDBJ whole genome shotgun (WGS) entry which is preliminary data.</text>
</comment>
<evidence type="ECO:0000313" key="5">
    <source>
        <dbReference type="Proteomes" id="UP001632038"/>
    </source>
</evidence>
<dbReference type="SMART" id="SM01050">
    <property type="entry name" value="CactinC_cactus"/>
    <property type="match status" value="1"/>
</dbReference>
<evidence type="ECO:0000313" key="4">
    <source>
        <dbReference type="EMBL" id="KAL3629828.1"/>
    </source>
</evidence>